<comment type="caution">
    <text evidence="8">The sequence shown here is derived from an EMBL/GenBank/DDBJ whole genome shotgun (WGS) entry which is preliminary data.</text>
</comment>
<evidence type="ECO:0000313" key="9">
    <source>
        <dbReference type="Proteomes" id="UP000221394"/>
    </source>
</evidence>
<dbReference type="AlphaFoldDB" id="A0A2A9EBD3"/>
<evidence type="ECO:0000256" key="1">
    <source>
        <dbReference type="ARBA" id="ARBA00004141"/>
    </source>
</evidence>
<dbReference type="PRINTS" id="PR01840">
    <property type="entry name" value="TATCFAMILY"/>
</dbReference>
<dbReference type="PANTHER" id="PTHR30371">
    <property type="entry name" value="SEC-INDEPENDENT PROTEIN TRANSLOCASE PROTEIN TATC"/>
    <property type="match status" value="1"/>
</dbReference>
<comment type="similarity">
    <text evidence="7">Belongs to the TatC family.</text>
</comment>
<evidence type="ECO:0000256" key="2">
    <source>
        <dbReference type="ARBA" id="ARBA00022692"/>
    </source>
</evidence>
<evidence type="ECO:0000256" key="4">
    <source>
        <dbReference type="ARBA" id="ARBA00022989"/>
    </source>
</evidence>
<feature type="transmembrane region" description="Helical" evidence="7">
    <location>
        <begin position="200"/>
        <end position="217"/>
    </location>
</feature>
<gene>
    <name evidence="7" type="primary">tatC</name>
    <name evidence="8" type="ORF">ATL41_0280</name>
</gene>
<feature type="transmembrane region" description="Helical" evidence="7">
    <location>
        <begin position="116"/>
        <end position="137"/>
    </location>
</feature>
<evidence type="ECO:0000256" key="6">
    <source>
        <dbReference type="ARBA" id="ARBA00023136"/>
    </source>
</evidence>
<keyword evidence="9" id="KW-1185">Reference proteome</keyword>
<dbReference type="GO" id="GO:0043953">
    <property type="term" value="P:protein transport by the Tat complex"/>
    <property type="evidence" value="ECO:0007669"/>
    <property type="project" value="UniProtKB-UniRule"/>
</dbReference>
<keyword evidence="4 7" id="KW-1133">Transmembrane helix</keyword>
<protein>
    <recommendedName>
        <fullName evidence="7">Sec-independent protein translocase protein TatC</fullName>
    </recommendedName>
</protein>
<evidence type="ECO:0000256" key="7">
    <source>
        <dbReference type="HAMAP-Rule" id="MF_00902"/>
    </source>
</evidence>
<evidence type="ECO:0000256" key="3">
    <source>
        <dbReference type="ARBA" id="ARBA00022927"/>
    </source>
</evidence>
<keyword evidence="7" id="KW-0813">Transport</keyword>
<dbReference type="GO" id="GO:0065002">
    <property type="term" value="P:intracellular protein transmembrane transport"/>
    <property type="evidence" value="ECO:0007669"/>
    <property type="project" value="TreeGrafter"/>
</dbReference>
<feature type="transmembrane region" description="Helical" evidence="7">
    <location>
        <begin position="21"/>
        <end position="43"/>
    </location>
</feature>
<organism evidence="8 9">
    <name type="scientific">Flavimobilis soli</name>
    <dbReference type="NCBI Taxonomy" id="442709"/>
    <lineage>
        <taxon>Bacteria</taxon>
        <taxon>Bacillati</taxon>
        <taxon>Actinomycetota</taxon>
        <taxon>Actinomycetes</taxon>
        <taxon>Micrococcales</taxon>
        <taxon>Jonesiaceae</taxon>
        <taxon>Flavimobilis</taxon>
    </lineage>
</organism>
<keyword evidence="6 7" id="KW-0472">Membrane</keyword>
<feature type="transmembrane region" description="Helical" evidence="7">
    <location>
        <begin position="164"/>
        <end position="188"/>
    </location>
</feature>
<sequence>MRTQRRARDGRMPLREHLVEARNRLFLAGIGILVGTVVGWFLYEPVFELLQQPILDVAAEKGRTVALNFAGVASAIDMQVKIAVWLGLIVSSPWWLYQVWAFVVPGLTRREKLYTLGFLGTAVPLFLAGACLAWWVLPRAVVLLVEFVPDQALNIQDAQAYLSFVAQIILAFGLVFLLPVFMVAFNMVGIVRARTYLRGWRWAVVLGCVFSAVMTPTPDVVTMLAMTLPIIVLYFAAVGVAALNDRRRDRRLAAQEQEDGL</sequence>
<accession>A0A2A9EBD3</accession>
<comment type="subcellular location">
    <subcellularLocation>
        <location evidence="7">Cell membrane</location>
        <topology evidence="7">Multi-pass membrane protein</topology>
    </subcellularLocation>
    <subcellularLocation>
        <location evidence="1">Membrane</location>
        <topology evidence="1">Multi-pass membrane protein</topology>
    </subcellularLocation>
</comment>
<keyword evidence="3 7" id="KW-0653">Protein transport</keyword>
<dbReference type="HAMAP" id="MF_00902">
    <property type="entry name" value="TatC"/>
    <property type="match status" value="1"/>
</dbReference>
<keyword evidence="5 7" id="KW-0811">Translocation</keyword>
<dbReference type="EMBL" id="PDJH01000001">
    <property type="protein sequence ID" value="PFG35585.1"/>
    <property type="molecule type" value="Genomic_DNA"/>
</dbReference>
<name>A0A2A9EBD3_9MICO</name>
<reference evidence="8 9" key="1">
    <citation type="submission" date="2017-10" db="EMBL/GenBank/DDBJ databases">
        <title>Sequencing the genomes of 1000 actinobacteria strains.</title>
        <authorList>
            <person name="Klenk H.-P."/>
        </authorList>
    </citation>
    <scope>NUCLEOTIDE SEQUENCE [LARGE SCALE GENOMIC DNA]</scope>
    <source>
        <strain evidence="8 9">DSM 21574</strain>
    </source>
</reference>
<dbReference type="Proteomes" id="UP000221394">
    <property type="component" value="Unassembled WGS sequence"/>
</dbReference>
<comment type="function">
    <text evidence="7">Part of the twin-arginine translocation (Tat) system that transports large folded proteins containing a characteristic twin-arginine motif in their signal peptide across membranes. Together with TatB, TatC is part of a receptor directly interacting with Tat signal peptides.</text>
</comment>
<feature type="transmembrane region" description="Helical" evidence="7">
    <location>
        <begin position="223"/>
        <end position="243"/>
    </location>
</feature>
<dbReference type="RefSeq" id="WP_342744397.1">
    <property type="nucleotide sequence ID" value="NZ_PDJH01000001.1"/>
</dbReference>
<dbReference type="NCBIfam" id="TIGR00945">
    <property type="entry name" value="tatC"/>
    <property type="match status" value="1"/>
</dbReference>
<dbReference type="InterPro" id="IPR002033">
    <property type="entry name" value="TatC"/>
</dbReference>
<dbReference type="GO" id="GO:0033281">
    <property type="term" value="C:TAT protein transport complex"/>
    <property type="evidence" value="ECO:0007669"/>
    <property type="project" value="UniProtKB-UniRule"/>
</dbReference>
<keyword evidence="7" id="KW-1003">Cell membrane</keyword>
<evidence type="ECO:0000256" key="5">
    <source>
        <dbReference type="ARBA" id="ARBA00023010"/>
    </source>
</evidence>
<dbReference type="Pfam" id="PF00902">
    <property type="entry name" value="TatC"/>
    <property type="match status" value="1"/>
</dbReference>
<dbReference type="GO" id="GO:0009977">
    <property type="term" value="F:proton motive force dependent protein transmembrane transporter activity"/>
    <property type="evidence" value="ECO:0007669"/>
    <property type="project" value="TreeGrafter"/>
</dbReference>
<proteinExistence type="inferred from homology"/>
<keyword evidence="2 7" id="KW-0812">Transmembrane</keyword>
<feature type="transmembrane region" description="Helical" evidence="7">
    <location>
        <begin position="82"/>
        <end position="104"/>
    </location>
</feature>
<dbReference type="PANTHER" id="PTHR30371:SF0">
    <property type="entry name" value="SEC-INDEPENDENT PROTEIN TRANSLOCASE PROTEIN TATC, CHLOROPLASTIC-RELATED"/>
    <property type="match status" value="1"/>
</dbReference>
<comment type="subunit">
    <text evidence="7">The Tat system comprises two distinct complexes: a TatABC complex, containing multiple copies of TatA, TatB and TatC subunits, and a separate TatA complex, containing only TatA subunits. Substrates initially bind to the TatABC complex, which probably triggers association of the separate TatA complex to form the active translocon.</text>
</comment>
<evidence type="ECO:0000313" key="8">
    <source>
        <dbReference type="EMBL" id="PFG35585.1"/>
    </source>
</evidence>